<dbReference type="GO" id="GO:0005737">
    <property type="term" value="C:cytoplasm"/>
    <property type="evidence" value="ECO:0007669"/>
    <property type="project" value="InterPro"/>
</dbReference>
<dbReference type="Pfam" id="PF00437">
    <property type="entry name" value="T2SSE"/>
    <property type="match status" value="1"/>
</dbReference>
<keyword evidence="4" id="KW-1185">Reference proteome</keyword>
<dbReference type="GO" id="GO:0005524">
    <property type="term" value="F:ATP binding"/>
    <property type="evidence" value="ECO:0007669"/>
    <property type="project" value="InterPro"/>
</dbReference>
<sequence length="310" mass="33714">MLQTAMGPNIGHALADKSVIEVMANPDGALWLDKHGEGRVRAGGILAADAERIIRLVASHIHLECNEMFPVVSAELPETGERFEGLLPPVVASPCFAIRKPAGVVFRLADYVKAQIMTPLQARYLKSAVEDKKNILVVGGTSSGKTTLTNALLAELADLEERIVIIEDTRELHCPVADLVSLRTKPDVASLSDLVRSTMRLRPDRIIIGEVRGPEALDMLKAWNTGHPGGIATLHANGTSSALYRLEQLIQEAVISVPKRLIADAVDVILFIKGRGDARRVDQIREVTGLDTGGDYRLRRPEELPPEPKS</sequence>
<dbReference type="GO" id="GO:0016887">
    <property type="term" value="F:ATP hydrolysis activity"/>
    <property type="evidence" value="ECO:0007669"/>
    <property type="project" value="InterPro"/>
</dbReference>
<dbReference type="InParanoid" id="A0A2G4YWW5"/>
<dbReference type="SUPFAM" id="SSF52540">
    <property type="entry name" value="P-loop containing nucleoside triphosphate hydrolases"/>
    <property type="match status" value="1"/>
</dbReference>
<dbReference type="InterPro" id="IPR027417">
    <property type="entry name" value="P-loop_NTPase"/>
</dbReference>
<dbReference type="OrthoDB" id="9810761at2"/>
<dbReference type="InterPro" id="IPR014149">
    <property type="entry name" value="Conjug-transfer_TrbB"/>
</dbReference>
<dbReference type="NCBIfam" id="TIGR02782">
    <property type="entry name" value="TrbB_P"/>
    <property type="match status" value="1"/>
</dbReference>
<dbReference type="Gene3D" id="3.40.50.300">
    <property type="entry name" value="P-loop containing nucleotide triphosphate hydrolases"/>
    <property type="match status" value="1"/>
</dbReference>
<dbReference type="Gene3D" id="3.30.450.90">
    <property type="match status" value="1"/>
</dbReference>
<evidence type="ECO:0000256" key="1">
    <source>
        <dbReference type="ARBA" id="ARBA00006611"/>
    </source>
</evidence>
<evidence type="ECO:0000313" key="3">
    <source>
        <dbReference type="EMBL" id="PHZ86733.1"/>
    </source>
</evidence>
<dbReference type="PANTHER" id="PTHR30486">
    <property type="entry name" value="TWITCHING MOTILITY PROTEIN PILT"/>
    <property type="match status" value="1"/>
</dbReference>
<gene>
    <name evidence="3" type="primary">trbB</name>
    <name evidence="3" type="ORF">CRD36_00250</name>
</gene>
<feature type="domain" description="Bacterial type II secretion system protein E" evidence="2">
    <location>
        <begin position="16"/>
        <end position="270"/>
    </location>
</feature>
<evidence type="ECO:0000313" key="4">
    <source>
        <dbReference type="Proteomes" id="UP000229730"/>
    </source>
</evidence>
<comment type="similarity">
    <text evidence="1">Belongs to the GSP E family.</text>
</comment>
<comment type="caution">
    <text evidence="3">The sequence shown here is derived from an EMBL/GenBank/DDBJ whole genome shotgun (WGS) entry which is preliminary data.</text>
</comment>
<dbReference type="InterPro" id="IPR050921">
    <property type="entry name" value="T4SS_GSP_E_ATPase"/>
</dbReference>
<dbReference type="PANTHER" id="PTHR30486:SF6">
    <property type="entry name" value="TYPE IV PILUS RETRACTATION ATPASE PILT"/>
    <property type="match status" value="1"/>
</dbReference>
<reference evidence="3 4" key="1">
    <citation type="submission" date="2017-10" db="EMBL/GenBank/DDBJ databases">
        <title>Frigbacter circumglobatus gen. nov. sp. nov., isolated from sediment cultured in situ.</title>
        <authorList>
            <person name="Zhao Z."/>
        </authorList>
    </citation>
    <scope>NUCLEOTIDE SEQUENCE [LARGE SCALE GENOMIC DNA]</scope>
    <source>
        <strain evidence="3 4">ZYL</strain>
    </source>
</reference>
<name>A0A2G4YWW5_9PROT</name>
<dbReference type="InterPro" id="IPR001482">
    <property type="entry name" value="T2SS/T4SS_dom"/>
</dbReference>
<evidence type="ECO:0000259" key="2">
    <source>
        <dbReference type="Pfam" id="PF00437"/>
    </source>
</evidence>
<dbReference type="AlphaFoldDB" id="A0A2G4YWW5"/>
<dbReference type="CDD" id="cd01130">
    <property type="entry name" value="VirB11-like_ATPase"/>
    <property type="match status" value="1"/>
</dbReference>
<accession>A0A2G4YWW5</accession>
<dbReference type="Proteomes" id="UP000229730">
    <property type="component" value="Unassembled WGS sequence"/>
</dbReference>
<organism evidence="3 4">
    <name type="scientific">Paremcibacter congregatus</name>
    <dbReference type="NCBI Taxonomy" id="2043170"/>
    <lineage>
        <taxon>Bacteria</taxon>
        <taxon>Pseudomonadati</taxon>
        <taxon>Pseudomonadota</taxon>
        <taxon>Alphaproteobacteria</taxon>
        <taxon>Emcibacterales</taxon>
        <taxon>Emcibacteraceae</taxon>
        <taxon>Paremcibacter</taxon>
    </lineage>
</organism>
<proteinExistence type="inferred from homology"/>
<protein>
    <submittedName>
        <fullName evidence="3">P-type conjugative transfer ATPase TrbB</fullName>
    </submittedName>
</protein>
<dbReference type="EMBL" id="PDEM01000005">
    <property type="protein sequence ID" value="PHZ86733.1"/>
    <property type="molecule type" value="Genomic_DNA"/>
</dbReference>